<evidence type="ECO:0000313" key="3">
    <source>
        <dbReference type="Proteomes" id="UP001165378"/>
    </source>
</evidence>
<name>A0AA41Q5U6_9ACTN</name>
<organism evidence="2 3">
    <name type="scientific">Yinghuangia soli</name>
    <dbReference type="NCBI Taxonomy" id="2908204"/>
    <lineage>
        <taxon>Bacteria</taxon>
        <taxon>Bacillati</taxon>
        <taxon>Actinomycetota</taxon>
        <taxon>Actinomycetes</taxon>
        <taxon>Kitasatosporales</taxon>
        <taxon>Streptomycetaceae</taxon>
        <taxon>Yinghuangia</taxon>
    </lineage>
</organism>
<dbReference type="Proteomes" id="UP001165378">
    <property type="component" value="Unassembled WGS sequence"/>
</dbReference>
<dbReference type="RefSeq" id="WP_235056433.1">
    <property type="nucleotide sequence ID" value="NZ_JAKFHA010000026.1"/>
</dbReference>
<evidence type="ECO:0000313" key="2">
    <source>
        <dbReference type="EMBL" id="MCF2531787.1"/>
    </source>
</evidence>
<accession>A0AA41Q5U6</accession>
<sequence>MAGVPSRWIKSSYSAQNGECTEVRWTKSSHSNQNGECTEVAAASGRTEVRDSKRPGGPRLAFDAGAWSVFLAGVAGSAL</sequence>
<reference evidence="2" key="1">
    <citation type="submission" date="2022-01" db="EMBL/GenBank/DDBJ databases">
        <title>Genome-Based Taxonomic Classification of the Phylum Actinobacteria.</title>
        <authorList>
            <person name="Gao Y."/>
        </authorList>
    </citation>
    <scope>NUCLEOTIDE SEQUENCE</scope>
    <source>
        <strain evidence="2">KLBMP 8922</strain>
    </source>
</reference>
<protein>
    <submittedName>
        <fullName evidence="2">DUF397 domain-containing protein</fullName>
    </submittedName>
</protein>
<evidence type="ECO:0000259" key="1">
    <source>
        <dbReference type="Pfam" id="PF04149"/>
    </source>
</evidence>
<dbReference type="AlphaFoldDB" id="A0AA41Q5U6"/>
<feature type="domain" description="DUF397" evidence="1">
    <location>
        <begin position="24"/>
        <end position="74"/>
    </location>
</feature>
<dbReference type="EMBL" id="JAKFHA010000026">
    <property type="protein sequence ID" value="MCF2531787.1"/>
    <property type="molecule type" value="Genomic_DNA"/>
</dbReference>
<gene>
    <name evidence="2" type="ORF">LZ495_31850</name>
</gene>
<comment type="caution">
    <text evidence="2">The sequence shown here is derived from an EMBL/GenBank/DDBJ whole genome shotgun (WGS) entry which is preliminary data.</text>
</comment>
<dbReference type="InterPro" id="IPR007278">
    <property type="entry name" value="DUF397"/>
</dbReference>
<proteinExistence type="predicted"/>
<dbReference type="Pfam" id="PF04149">
    <property type="entry name" value="DUF397"/>
    <property type="match status" value="1"/>
</dbReference>
<keyword evidence="3" id="KW-1185">Reference proteome</keyword>